<protein>
    <submittedName>
        <fullName evidence="1">Uncharacterized protein</fullName>
    </submittedName>
</protein>
<comment type="caution">
    <text evidence="1">The sequence shown here is derived from an EMBL/GenBank/DDBJ whole genome shotgun (WGS) entry which is preliminary data.</text>
</comment>
<proteinExistence type="predicted"/>
<name>A0ABN8LGP4_9CNID</name>
<accession>A0ABN8LGP4</accession>
<dbReference type="EMBL" id="CALNXI010000018">
    <property type="protein sequence ID" value="CAH3015090.1"/>
    <property type="molecule type" value="Genomic_DNA"/>
</dbReference>
<keyword evidence="2" id="KW-1185">Reference proteome</keyword>
<sequence>MSLDTSFSLTRDQEIIYSDAHGTCPLPSYFIQDGFNATMESVTADISMLSLGQNSVSSERYCSDSALLSKSSFGSFAPFETPQLKYVYNSNAK</sequence>
<organism evidence="1 2">
    <name type="scientific">Porites evermanni</name>
    <dbReference type="NCBI Taxonomy" id="104178"/>
    <lineage>
        <taxon>Eukaryota</taxon>
        <taxon>Metazoa</taxon>
        <taxon>Cnidaria</taxon>
        <taxon>Anthozoa</taxon>
        <taxon>Hexacorallia</taxon>
        <taxon>Scleractinia</taxon>
        <taxon>Fungiina</taxon>
        <taxon>Poritidae</taxon>
        <taxon>Porites</taxon>
    </lineage>
</organism>
<evidence type="ECO:0000313" key="1">
    <source>
        <dbReference type="EMBL" id="CAH3015090.1"/>
    </source>
</evidence>
<evidence type="ECO:0000313" key="2">
    <source>
        <dbReference type="Proteomes" id="UP001159427"/>
    </source>
</evidence>
<dbReference type="Proteomes" id="UP001159427">
    <property type="component" value="Unassembled WGS sequence"/>
</dbReference>
<gene>
    <name evidence="1" type="ORF">PEVE_00011126</name>
</gene>
<reference evidence="1 2" key="1">
    <citation type="submission" date="2022-05" db="EMBL/GenBank/DDBJ databases">
        <authorList>
            <consortium name="Genoscope - CEA"/>
            <person name="William W."/>
        </authorList>
    </citation>
    <scope>NUCLEOTIDE SEQUENCE [LARGE SCALE GENOMIC DNA]</scope>
</reference>